<protein>
    <submittedName>
        <fullName evidence="1">Cell fate regulator YaaT, PSP1 superfamily (Controls sporulation, competence, biofilm development)</fullName>
    </submittedName>
</protein>
<dbReference type="Proteomes" id="UP000192328">
    <property type="component" value="Unassembled WGS sequence"/>
</dbReference>
<accession>A0AC61PIA0</accession>
<sequence length="396" mass="45025">MATIIGVQFQKNGKLYYFDSNGIEAKTGDYIIVDTARGYDLGEVIMGARDIDEESWNTPLKKAIRLATEQDIQHGRENRSKEKEAFTICQKKIAEHKLEMKLVSVEYAFDNSKILFFFTANGRVDFRSLVKDLASIFKMRIELRQIGVRDEAKMLGGLGPCGRPICCGTFLDQFQPVSIKMAKEQNLSLNPTKISGVCGRLMCCLKYEQEHYEMTRKKMPKVGREVITPDGKGTVTDLNIVKETVFVRMTNGDTSEIKEYPLENITRIQDGKTHSETNEVKTESCSEDIQEDDNRLQPEAQRSDMNENSEELPESKPALAPVRTKNNIPADKNREKNRKPVLGQPVRRENPNKKAESTETKNMNIRDTDTKGKETNNQNSWAEALQKAMQAIDRDK</sequence>
<evidence type="ECO:0000313" key="2">
    <source>
        <dbReference type="Proteomes" id="UP000192328"/>
    </source>
</evidence>
<evidence type="ECO:0000313" key="1">
    <source>
        <dbReference type="EMBL" id="SMC39200.1"/>
    </source>
</evidence>
<reference evidence="1" key="1">
    <citation type="submission" date="2017-04" db="EMBL/GenBank/DDBJ databases">
        <authorList>
            <person name="Varghese N."/>
            <person name="Submissions S."/>
        </authorList>
    </citation>
    <scope>NUCLEOTIDE SEQUENCE</scope>
    <source>
        <strain evidence="1">WTE2008</strain>
    </source>
</reference>
<comment type="caution">
    <text evidence="1">The sequence shown here is derived from an EMBL/GenBank/DDBJ whole genome shotgun (WGS) entry which is preliminary data.</text>
</comment>
<keyword evidence="2" id="KW-1185">Reference proteome</keyword>
<proteinExistence type="predicted"/>
<dbReference type="EMBL" id="FWXZ01000001">
    <property type="protein sequence ID" value="SMC39200.1"/>
    <property type="molecule type" value="Genomic_DNA"/>
</dbReference>
<name>A0AC61PIA0_9FIRM</name>
<gene>
    <name evidence="1" type="ORF">SAMN06297397_0550</name>
</gene>
<organism evidence="1 2">
    <name type="scientific">Aristaeella lactis</name>
    <dbReference type="NCBI Taxonomy" id="3046383"/>
    <lineage>
        <taxon>Bacteria</taxon>
        <taxon>Bacillati</taxon>
        <taxon>Bacillota</taxon>
        <taxon>Clostridia</taxon>
        <taxon>Eubacteriales</taxon>
        <taxon>Aristaeellaceae</taxon>
        <taxon>Aristaeella</taxon>
    </lineage>
</organism>